<dbReference type="InterPro" id="IPR022655">
    <property type="entry name" value="DUF1553"/>
</dbReference>
<proteinExistence type="predicted"/>
<keyword evidence="5" id="KW-1185">Reference proteome</keyword>
<dbReference type="Pfam" id="PF07587">
    <property type="entry name" value="PSD1"/>
    <property type="match status" value="1"/>
</dbReference>
<feature type="domain" description="DUF1553" evidence="3">
    <location>
        <begin position="339"/>
        <end position="452"/>
    </location>
</feature>
<dbReference type="PANTHER" id="PTHR35889">
    <property type="entry name" value="CYCLOINULO-OLIGOSACCHARIDE FRUCTANOTRANSFERASE-RELATED"/>
    <property type="match status" value="1"/>
</dbReference>
<sequence length="764" mass="85182">MKVAHLALSLACVLLVQAPLSAAISPQQARQAAAQIDALLVEHWQQAGVAAAEPIDDGIFVRRIYLDLAGRIPTPVEATAFLQSTQSDKRSNLIADLLSRESYVSTFYNFWADILRHKSNFVNTSNIIPAAYGQYIKQSLRENKPYDQFVRELLSAKGEAWTNGAIGYYTRDPDMPLDNMALTSRVFLGTRIECAQCHNHPFDKWKQTEFYRLAAYTYGNKPVNEALSGVRDAFRAREQTILDDFKREKATASDGGAAAELRKNQRLEAMELRKVLNIIRKGIGQLLSPMGLDRRLEATLKLPHDFHEPDGKPGDVMTPRPIFGAAPELKPGDDSADVFARWLTSPENPRFTRVIVNRLWKRLFGVALVEPLDDLRDDTRAMIPAVEAHLQRLMISLKYDQRDFLAILANTRAYQSAASVKEYAAGDPWHFTSPALRRMTAEQAWDSLVTLVSHEPDARDLRREARDRRRIDVSHMVADAYVNADGGRLVDLGYAMLGAEKDLEVKEKAIREQTIDAKRRGDQNRETQLRRALGEIERARNQSYVREFLSPLITELARRKGPGAVATEDETYKMNTNPAVLGVETWRKTYVTGYGPAPLTAAEVEAANKAESDRLRALGVRLGYAESEMSGFVAHCQRASGEWLRASELDSPAPRGHFLRTMGQSDRDFVENANLNSSIPQALALMNSDLISAKGVLSPFSPLMHYIAGAGTRDAQAKAVYLALLSRTPTAAESAAWQKAADQGLEPADLVYAILNSKQFLFIQ</sequence>
<dbReference type="AlphaFoldDB" id="A0A7M2X0Z4"/>
<dbReference type="PANTHER" id="PTHR35889:SF3">
    <property type="entry name" value="F-BOX DOMAIN-CONTAINING PROTEIN"/>
    <property type="match status" value="1"/>
</dbReference>
<dbReference type="Proteomes" id="UP000593765">
    <property type="component" value="Chromosome"/>
</dbReference>
<gene>
    <name evidence="4" type="ORF">IPV69_08290</name>
</gene>
<protein>
    <submittedName>
        <fullName evidence="4">DUF1549 domain-containing protein</fullName>
    </submittedName>
</protein>
<evidence type="ECO:0000313" key="4">
    <source>
        <dbReference type="EMBL" id="QOV91339.1"/>
    </source>
</evidence>
<feature type="domain" description="DUF1549" evidence="2">
    <location>
        <begin position="35"/>
        <end position="216"/>
    </location>
</feature>
<feature type="signal peptide" evidence="1">
    <location>
        <begin position="1"/>
        <end position="22"/>
    </location>
</feature>
<evidence type="ECO:0000256" key="1">
    <source>
        <dbReference type="SAM" id="SignalP"/>
    </source>
</evidence>
<accession>A0A7M2X0Z4</accession>
<dbReference type="EMBL" id="CP063458">
    <property type="protein sequence ID" value="QOV91339.1"/>
    <property type="molecule type" value="Genomic_DNA"/>
</dbReference>
<feature type="chain" id="PRO_5034197960" evidence="1">
    <location>
        <begin position="23"/>
        <end position="764"/>
    </location>
</feature>
<evidence type="ECO:0000259" key="2">
    <source>
        <dbReference type="Pfam" id="PF07583"/>
    </source>
</evidence>
<evidence type="ECO:0000313" key="5">
    <source>
        <dbReference type="Proteomes" id="UP000593765"/>
    </source>
</evidence>
<organism evidence="4 5">
    <name type="scientific">Humisphaera borealis</name>
    <dbReference type="NCBI Taxonomy" id="2807512"/>
    <lineage>
        <taxon>Bacteria</taxon>
        <taxon>Pseudomonadati</taxon>
        <taxon>Planctomycetota</taxon>
        <taxon>Phycisphaerae</taxon>
        <taxon>Tepidisphaerales</taxon>
        <taxon>Tepidisphaeraceae</taxon>
        <taxon>Humisphaera</taxon>
    </lineage>
</organism>
<keyword evidence="1" id="KW-0732">Signal</keyword>
<reference evidence="4 5" key="1">
    <citation type="submission" date="2020-10" db="EMBL/GenBank/DDBJ databases">
        <title>Wide distribution of Phycisphaera-like planctomycetes from WD2101 soil group in peatlands and genome analysis of the first cultivated representative.</title>
        <authorList>
            <person name="Dedysh S.N."/>
            <person name="Beletsky A.V."/>
            <person name="Ivanova A."/>
            <person name="Kulichevskaya I.S."/>
            <person name="Suzina N.E."/>
            <person name="Philippov D.A."/>
            <person name="Rakitin A.L."/>
            <person name="Mardanov A.V."/>
            <person name="Ravin N.V."/>
        </authorList>
    </citation>
    <scope>NUCLEOTIDE SEQUENCE [LARGE SCALE GENOMIC DNA]</scope>
    <source>
        <strain evidence="4 5">M1803</strain>
    </source>
</reference>
<dbReference type="InterPro" id="IPR011444">
    <property type="entry name" value="DUF1549"/>
</dbReference>
<dbReference type="RefSeq" id="WP_206294580.1">
    <property type="nucleotide sequence ID" value="NZ_CP063458.1"/>
</dbReference>
<evidence type="ECO:0000259" key="3">
    <source>
        <dbReference type="Pfam" id="PF07587"/>
    </source>
</evidence>
<dbReference type="KEGG" id="hbs:IPV69_08290"/>
<name>A0A7M2X0Z4_9BACT</name>
<dbReference type="Pfam" id="PF07583">
    <property type="entry name" value="PSCyt2"/>
    <property type="match status" value="1"/>
</dbReference>